<keyword evidence="1" id="KW-0812">Transmembrane</keyword>
<dbReference type="PANTHER" id="PTHR39430:SF1">
    <property type="entry name" value="PROTEASE"/>
    <property type="match status" value="1"/>
</dbReference>
<evidence type="ECO:0000313" key="4">
    <source>
        <dbReference type="Proteomes" id="UP000430120"/>
    </source>
</evidence>
<dbReference type="Pfam" id="PF02517">
    <property type="entry name" value="Rce1-like"/>
    <property type="match status" value="1"/>
</dbReference>
<sequence length="263" mass="27953">MQLTDGRRQDMTWAFGIEILMLLVAFGLGGWGVRSHRRAGWSWSRCLGLGWDRQAARDLLMGLLITGSAMAGVYGIEVWTGMVQSLPAPGGRGLLPRALWMALAVLKEEVIMRSLLLGGLVLVLQGQRWHRSQAVLISAVAFGCIHLSNPSASALSVLGNTLGGVIYGVAFVATGRIWMSLGLHFAWNFVQGPVFGFPVSGLVAGGLFSIQPVGAAWLSGGAYGPEAGAVGMASRGWILLMLWLSLARRPANCLAQSSAQAPR</sequence>
<accession>A0A643F719</accession>
<dbReference type="Proteomes" id="UP000430120">
    <property type="component" value="Unassembled WGS sequence"/>
</dbReference>
<dbReference type="PANTHER" id="PTHR39430">
    <property type="entry name" value="MEMBRANE-ASSOCIATED PROTEASE-RELATED"/>
    <property type="match status" value="1"/>
</dbReference>
<dbReference type="GO" id="GO:0080120">
    <property type="term" value="P:CAAX-box protein maturation"/>
    <property type="evidence" value="ECO:0007669"/>
    <property type="project" value="UniProtKB-ARBA"/>
</dbReference>
<reference evidence="3 4" key="1">
    <citation type="submission" date="2019-09" db="EMBL/GenBank/DDBJ databases">
        <title>Draft genome sequences of 48 bacterial type strains from the CCUG.</title>
        <authorList>
            <person name="Tunovic T."/>
            <person name="Pineiro-Iglesias B."/>
            <person name="Unosson C."/>
            <person name="Inganas E."/>
            <person name="Ohlen M."/>
            <person name="Cardew S."/>
            <person name="Jensie-Markopoulos S."/>
            <person name="Salva-Serra F."/>
            <person name="Jaen-Luchoro D."/>
            <person name="Karlsson R."/>
            <person name="Svensson-Stadler L."/>
            <person name="Chun J."/>
            <person name="Moore E."/>
        </authorList>
    </citation>
    <scope>NUCLEOTIDE SEQUENCE [LARGE SCALE GENOMIC DNA]</scope>
    <source>
        <strain evidence="3 4">CCUG 30977</strain>
    </source>
</reference>
<dbReference type="AlphaFoldDB" id="A0A643F719"/>
<gene>
    <name evidence="3" type="ORF">F7Q92_18910</name>
</gene>
<dbReference type="GO" id="GO:0004175">
    <property type="term" value="F:endopeptidase activity"/>
    <property type="evidence" value="ECO:0007669"/>
    <property type="project" value="UniProtKB-ARBA"/>
</dbReference>
<keyword evidence="1" id="KW-1133">Transmembrane helix</keyword>
<dbReference type="OrthoDB" id="193898at2"/>
<organism evidence="3 4">
    <name type="scientific">Ideonella dechloratans</name>
    <dbReference type="NCBI Taxonomy" id="36863"/>
    <lineage>
        <taxon>Bacteria</taxon>
        <taxon>Pseudomonadati</taxon>
        <taxon>Pseudomonadota</taxon>
        <taxon>Betaproteobacteria</taxon>
        <taxon>Burkholderiales</taxon>
        <taxon>Sphaerotilaceae</taxon>
        <taxon>Ideonella</taxon>
    </lineage>
</organism>
<feature type="transmembrane region" description="Helical" evidence="1">
    <location>
        <begin position="194"/>
        <end position="215"/>
    </location>
</feature>
<protein>
    <submittedName>
        <fullName evidence="3">CPBP family intramembrane metalloprotease</fullName>
    </submittedName>
</protein>
<dbReference type="EMBL" id="VZPB01000067">
    <property type="protein sequence ID" value="KAB0575098.1"/>
    <property type="molecule type" value="Genomic_DNA"/>
</dbReference>
<proteinExistence type="predicted"/>
<feature type="transmembrane region" description="Helical" evidence="1">
    <location>
        <begin position="12"/>
        <end position="33"/>
    </location>
</feature>
<feature type="transmembrane region" description="Helical" evidence="1">
    <location>
        <begin position="59"/>
        <end position="79"/>
    </location>
</feature>
<dbReference type="GO" id="GO:0008237">
    <property type="term" value="F:metallopeptidase activity"/>
    <property type="evidence" value="ECO:0007669"/>
    <property type="project" value="UniProtKB-KW"/>
</dbReference>
<name>A0A643F719_IDEDE</name>
<comment type="caution">
    <text evidence="3">The sequence shown here is derived from an EMBL/GenBank/DDBJ whole genome shotgun (WGS) entry which is preliminary data.</text>
</comment>
<dbReference type="GO" id="GO:0006508">
    <property type="term" value="P:proteolysis"/>
    <property type="evidence" value="ECO:0007669"/>
    <property type="project" value="UniProtKB-KW"/>
</dbReference>
<feature type="domain" description="CAAX prenyl protease 2/Lysostaphin resistance protein A-like" evidence="2">
    <location>
        <begin position="99"/>
        <end position="190"/>
    </location>
</feature>
<keyword evidence="3" id="KW-0482">Metalloprotease</keyword>
<evidence type="ECO:0000259" key="2">
    <source>
        <dbReference type="Pfam" id="PF02517"/>
    </source>
</evidence>
<keyword evidence="1" id="KW-0472">Membrane</keyword>
<keyword evidence="3" id="KW-0378">Hydrolase</keyword>
<evidence type="ECO:0000256" key="1">
    <source>
        <dbReference type="SAM" id="Phobius"/>
    </source>
</evidence>
<keyword evidence="3" id="KW-0645">Protease</keyword>
<dbReference type="InterPro" id="IPR003675">
    <property type="entry name" value="Rce1/LyrA-like_dom"/>
</dbReference>
<keyword evidence="4" id="KW-1185">Reference proteome</keyword>
<feature type="transmembrane region" description="Helical" evidence="1">
    <location>
        <begin position="227"/>
        <end position="246"/>
    </location>
</feature>
<evidence type="ECO:0000313" key="3">
    <source>
        <dbReference type="EMBL" id="KAB0575098.1"/>
    </source>
</evidence>